<accession>A0A137NPQ5</accession>
<keyword evidence="2" id="KW-1185">Reference proteome</keyword>
<dbReference type="AlphaFoldDB" id="A0A137NPQ5"/>
<protein>
    <submittedName>
        <fullName evidence="1">Uncharacterized protein</fullName>
    </submittedName>
</protein>
<gene>
    <name evidence="1" type="ORF">CONCODRAFT_80920</name>
</gene>
<dbReference type="EMBL" id="KQ965232">
    <property type="protein sequence ID" value="KXN64720.1"/>
    <property type="molecule type" value="Genomic_DNA"/>
</dbReference>
<proteinExistence type="predicted"/>
<name>A0A137NPQ5_CONC2</name>
<evidence type="ECO:0000313" key="1">
    <source>
        <dbReference type="EMBL" id="KXN64720.1"/>
    </source>
</evidence>
<dbReference type="Proteomes" id="UP000070444">
    <property type="component" value="Unassembled WGS sequence"/>
</dbReference>
<reference evidence="1 2" key="1">
    <citation type="journal article" date="2015" name="Genome Biol. Evol.">
        <title>Phylogenomic analyses indicate that early fungi evolved digesting cell walls of algal ancestors of land plants.</title>
        <authorList>
            <person name="Chang Y."/>
            <person name="Wang S."/>
            <person name="Sekimoto S."/>
            <person name="Aerts A.L."/>
            <person name="Choi C."/>
            <person name="Clum A."/>
            <person name="LaButti K.M."/>
            <person name="Lindquist E.A."/>
            <person name="Yee Ngan C."/>
            <person name="Ohm R.A."/>
            <person name="Salamov A.A."/>
            <person name="Grigoriev I.V."/>
            <person name="Spatafora J.W."/>
            <person name="Berbee M.L."/>
        </authorList>
    </citation>
    <scope>NUCLEOTIDE SEQUENCE [LARGE SCALE GENOMIC DNA]</scope>
    <source>
        <strain evidence="1 2">NRRL 28638</strain>
    </source>
</reference>
<sequence>MTYHEAIIEMYELLKHRNKILQPSEVSVALDHCHELHHALSSAEEYSPYFQYFAHIIGLHYLNIYPKCSSSEKQRTKQKLLDLILFMRDKFYPYFSLSYLILKTGYDSLDEN</sequence>
<organism evidence="1 2">
    <name type="scientific">Conidiobolus coronatus (strain ATCC 28846 / CBS 209.66 / NRRL 28638)</name>
    <name type="common">Delacroixia coronata</name>
    <dbReference type="NCBI Taxonomy" id="796925"/>
    <lineage>
        <taxon>Eukaryota</taxon>
        <taxon>Fungi</taxon>
        <taxon>Fungi incertae sedis</taxon>
        <taxon>Zoopagomycota</taxon>
        <taxon>Entomophthoromycotina</taxon>
        <taxon>Entomophthoromycetes</taxon>
        <taxon>Entomophthorales</taxon>
        <taxon>Ancylistaceae</taxon>
        <taxon>Conidiobolus</taxon>
    </lineage>
</organism>
<evidence type="ECO:0000313" key="2">
    <source>
        <dbReference type="Proteomes" id="UP000070444"/>
    </source>
</evidence>